<dbReference type="Proteomes" id="UP000193450">
    <property type="component" value="Chromosome"/>
</dbReference>
<sequence length="495" mass="56826">MNKRVDKPTETVAVTDITEEFHPAGVGELDLYQKREKIYTRRIEGFYQRIRVYTGWPLLLGYFLLPWLNWDGRQAVLFDLPNRQFHIFNLTFWPQDFPLLAWMMIIAAFALFTVTAWAGRIWCGYTCPQTVWTAIFMWVEQWCEGSRNQRIKWDKAPWSVEKFARKLSKHALWGGFALLTGFSFVAYFSPARELLVNLVTIDFAALLSLGFNLDWWGLGIWEASWIIFFTLATYINAGWLREQVCMYMCPYARFQSVMFDQDTLIVSYDYHRGESRGARKKGVDASEKGLGDCVDCQICVQVCPTGIDIRDGLQYECINCALCIDGCNSVMDQMGYEKGLIRYTTENSLNGQPTNFLRPRLIGYAVAVVVMVAIFFTSIIVRVPLKLDVIRDRDRLYIQTTEGYIENSYTLKVINMDQQSHQYQISFSGLEGAKIIGKSKVVVIPGELSELPIRLSIDPADLEKTNNTIEFNVQAIDGSDYEAIAESRFIGPRVK</sequence>
<keyword evidence="4" id="KW-0249">Electron transport</keyword>
<dbReference type="PANTHER" id="PTHR30176">
    <property type="entry name" value="FERREDOXIN-TYPE PROTEIN NAPH"/>
    <property type="match status" value="1"/>
</dbReference>
<keyword evidence="10" id="KW-1185">Reference proteome</keyword>
<dbReference type="InterPro" id="IPR017896">
    <property type="entry name" value="4Fe4S_Fe-S-bd"/>
</dbReference>
<evidence type="ECO:0000256" key="4">
    <source>
        <dbReference type="ARBA" id="ARBA00022982"/>
    </source>
</evidence>
<dbReference type="Pfam" id="PF13746">
    <property type="entry name" value="Fer4_18"/>
    <property type="match status" value="1"/>
</dbReference>
<keyword evidence="2" id="KW-0004">4Fe-4S</keyword>
<evidence type="ECO:0000256" key="2">
    <source>
        <dbReference type="ARBA" id="ARBA00022485"/>
    </source>
</evidence>
<dbReference type="Gene3D" id="1.10.1060.10">
    <property type="entry name" value="Alpha-helical ferredoxin"/>
    <property type="match status" value="1"/>
</dbReference>
<evidence type="ECO:0000313" key="10">
    <source>
        <dbReference type="Proteomes" id="UP000193450"/>
    </source>
</evidence>
<dbReference type="Pfam" id="PF11614">
    <property type="entry name" value="FixG_C"/>
    <property type="match status" value="1"/>
</dbReference>
<evidence type="ECO:0000256" key="5">
    <source>
        <dbReference type="ARBA" id="ARBA00023004"/>
    </source>
</evidence>
<accession>A0A1X9NIN1</accession>
<dbReference type="FunFam" id="1.10.1060.10:FF:000015">
    <property type="entry name" value="Cytochrome c oxidase accessory protein CcoG"/>
    <property type="match status" value="1"/>
</dbReference>
<keyword evidence="7" id="KW-0812">Transmembrane</keyword>
<dbReference type="PROSITE" id="PS00198">
    <property type="entry name" value="4FE4S_FER_1"/>
    <property type="match status" value="1"/>
</dbReference>
<dbReference type="InterPro" id="IPR032879">
    <property type="entry name" value="FixG_C"/>
</dbReference>
<dbReference type="InterPro" id="IPR009051">
    <property type="entry name" value="Helical_ferredxn"/>
</dbReference>
<evidence type="ECO:0000256" key="6">
    <source>
        <dbReference type="ARBA" id="ARBA00023014"/>
    </source>
</evidence>
<dbReference type="STRING" id="716816.BST96_11835"/>
<evidence type="ECO:0000256" key="3">
    <source>
        <dbReference type="ARBA" id="ARBA00022723"/>
    </source>
</evidence>
<dbReference type="EMBL" id="CP019343">
    <property type="protein sequence ID" value="ARN74747.1"/>
    <property type="molecule type" value="Genomic_DNA"/>
</dbReference>
<dbReference type="AlphaFoldDB" id="A0A1X9NIN1"/>
<evidence type="ECO:0000256" key="7">
    <source>
        <dbReference type="SAM" id="Phobius"/>
    </source>
</evidence>
<dbReference type="Pfam" id="PF12801">
    <property type="entry name" value="Fer4_5"/>
    <property type="match status" value="1"/>
</dbReference>
<dbReference type="InterPro" id="IPR014116">
    <property type="entry name" value="Cyt_c_oxidase_cbb3_FixG"/>
</dbReference>
<keyword evidence="6" id="KW-0411">Iron-sulfur</keyword>
<dbReference type="InterPro" id="IPR051684">
    <property type="entry name" value="Electron_Trans/Redox"/>
</dbReference>
<feature type="transmembrane region" description="Helical" evidence="7">
    <location>
        <begin position="171"/>
        <end position="188"/>
    </location>
</feature>
<evidence type="ECO:0000256" key="1">
    <source>
        <dbReference type="ARBA" id="ARBA00022448"/>
    </source>
</evidence>
<feature type="domain" description="4Fe-4S ferredoxin-type" evidence="8">
    <location>
        <begin position="279"/>
        <end position="312"/>
    </location>
</feature>
<dbReference type="InterPro" id="IPR017900">
    <property type="entry name" value="4Fe4S_Fe_S_CS"/>
</dbReference>
<name>A0A1X9NIN1_9GAMM</name>
<reference evidence="9 10" key="1">
    <citation type="submission" date="2016-11" db="EMBL/GenBank/DDBJ databases">
        <title>Trade-off between light-utilization and light-protection in marine flavobacteria.</title>
        <authorList>
            <person name="Kumagai Y."/>
        </authorList>
    </citation>
    <scope>NUCLEOTIDE SEQUENCE [LARGE SCALE GENOMIC DNA]</scope>
    <source>
        <strain evidence="9 10">NBRC 107125</strain>
    </source>
</reference>
<feature type="transmembrane region" description="Helical" evidence="7">
    <location>
        <begin position="99"/>
        <end position="119"/>
    </location>
</feature>
<keyword evidence="5" id="KW-0408">Iron</keyword>
<protein>
    <submittedName>
        <fullName evidence="9">Cytochrome c oxidase accessory protein CcoG</fullName>
    </submittedName>
</protein>
<proteinExistence type="predicted"/>
<dbReference type="KEGG" id="osg:BST96_11835"/>
<keyword evidence="3" id="KW-0479">Metal-binding</keyword>
<feature type="transmembrane region" description="Helical" evidence="7">
    <location>
        <begin position="50"/>
        <end position="68"/>
    </location>
</feature>
<dbReference type="Gene3D" id="2.60.40.10">
    <property type="entry name" value="Immunoglobulins"/>
    <property type="match status" value="1"/>
</dbReference>
<dbReference type="PANTHER" id="PTHR30176:SF3">
    <property type="entry name" value="FERREDOXIN-TYPE PROTEIN NAPH"/>
    <property type="match status" value="1"/>
</dbReference>
<dbReference type="InterPro" id="IPR013783">
    <property type="entry name" value="Ig-like_fold"/>
</dbReference>
<keyword evidence="1" id="KW-0813">Transport</keyword>
<feature type="transmembrane region" description="Helical" evidence="7">
    <location>
        <begin position="361"/>
        <end position="385"/>
    </location>
</feature>
<evidence type="ECO:0000313" key="9">
    <source>
        <dbReference type="EMBL" id="ARN74747.1"/>
    </source>
</evidence>
<dbReference type="GO" id="GO:0005886">
    <property type="term" value="C:plasma membrane"/>
    <property type="evidence" value="ECO:0007669"/>
    <property type="project" value="TreeGrafter"/>
</dbReference>
<feature type="transmembrane region" description="Helical" evidence="7">
    <location>
        <begin position="220"/>
        <end position="240"/>
    </location>
</feature>
<dbReference type="GO" id="GO:0051539">
    <property type="term" value="F:4 iron, 4 sulfur cluster binding"/>
    <property type="evidence" value="ECO:0007669"/>
    <property type="project" value="UniProtKB-KW"/>
</dbReference>
<dbReference type="GO" id="GO:0046872">
    <property type="term" value="F:metal ion binding"/>
    <property type="evidence" value="ECO:0007669"/>
    <property type="project" value="UniProtKB-KW"/>
</dbReference>
<dbReference type="NCBIfam" id="TIGR02745">
    <property type="entry name" value="ccoG_rdxA_fixG"/>
    <property type="match status" value="1"/>
</dbReference>
<organism evidence="9 10">
    <name type="scientific">Oceanicoccus sagamiensis</name>
    <dbReference type="NCBI Taxonomy" id="716816"/>
    <lineage>
        <taxon>Bacteria</taxon>
        <taxon>Pseudomonadati</taxon>
        <taxon>Pseudomonadota</taxon>
        <taxon>Gammaproteobacteria</taxon>
        <taxon>Cellvibrionales</taxon>
        <taxon>Spongiibacteraceae</taxon>
        <taxon>Oceanicoccus</taxon>
    </lineage>
</organism>
<dbReference type="PROSITE" id="PS51379">
    <property type="entry name" value="4FE4S_FER_2"/>
    <property type="match status" value="1"/>
</dbReference>
<gene>
    <name evidence="9" type="ORF">BST96_11835</name>
</gene>
<keyword evidence="7" id="KW-0472">Membrane</keyword>
<evidence type="ECO:0000259" key="8">
    <source>
        <dbReference type="PROSITE" id="PS51379"/>
    </source>
</evidence>
<keyword evidence="7" id="KW-1133">Transmembrane helix</keyword>
<dbReference type="SUPFAM" id="SSF54862">
    <property type="entry name" value="4Fe-4S ferredoxins"/>
    <property type="match status" value="1"/>
</dbReference>
<dbReference type="RefSeq" id="WP_085758906.1">
    <property type="nucleotide sequence ID" value="NZ_CP019343.1"/>
</dbReference>